<dbReference type="EMBL" id="JAVXUP010004349">
    <property type="protein sequence ID" value="KAK2997196.1"/>
    <property type="molecule type" value="Genomic_DNA"/>
</dbReference>
<keyword evidence="3" id="KW-1185">Reference proteome</keyword>
<accession>A0AA88SCU8</accession>
<proteinExistence type="predicted"/>
<evidence type="ECO:0000256" key="1">
    <source>
        <dbReference type="SAM" id="Phobius"/>
    </source>
</evidence>
<dbReference type="PANTHER" id="PTHR31170">
    <property type="entry name" value="BNAC04G53230D PROTEIN"/>
    <property type="match status" value="1"/>
</dbReference>
<dbReference type="InterPro" id="IPR004158">
    <property type="entry name" value="DUF247_pln"/>
</dbReference>
<keyword evidence="1" id="KW-0812">Transmembrane</keyword>
<dbReference type="PANTHER" id="PTHR31170:SF21">
    <property type="match status" value="1"/>
</dbReference>
<keyword evidence="1" id="KW-0472">Membrane</keyword>
<dbReference type="Proteomes" id="UP001188597">
    <property type="component" value="Unassembled WGS sequence"/>
</dbReference>
<evidence type="ECO:0000313" key="3">
    <source>
        <dbReference type="Proteomes" id="UP001188597"/>
    </source>
</evidence>
<dbReference type="Pfam" id="PF03140">
    <property type="entry name" value="DUF247"/>
    <property type="match status" value="1"/>
</dbReference>
<dbReference type="AlphaFoldDB" id="A0AA88SCU8"/>
<feature type="transmembrane region" description="Helical" evidence="1">
    <location>
        <begin position="417"/>
        <end position="444"/>
    </location>
</feature>
<reference evidence="2" key="1">
    <citation type="submission" date="2022-12" db="EMBL/GenBank/DDBJ databases">
        <title>Draft genome assemblies for two species of Escallonia (Escalloniales).</title>
        <authorList>
            <person name="Chanderbali A."/>
            <person name="Dervinis C."/>
            <person name="Anghel I."/>
            <person name="Soltis D."/>
            <person name="Soltis P."/>
            <person name="Zapata F."/>
        </authorList>
    </citation>
    <scope>NUCLEOTIDE SEQUENCE</scope>
    <source>
        <strain evidence="2">UCBG64.0493</strain>
        <tissue evidence="2">Leaf</tissue>
    </source>
</reference>
<sequence length="448" mass="51465">MGSNSTPEAAPHHAIKIWEVNKDRLASMQRKISDKPLLLSKSAGHSTCCIFRVPQSLVDINGRCYQPHIISIGPYHHGEPQLEMIEEHKWRFLGTLLSRTQGKGLALEDYLQAIQPLEEEARACYSETVRFNTDEFIEMLVLDGCFIIELFRKIVGLVPWEEDDPLISMSWVYAFFLRDLLRLENQIPFFVLKCLFELTRMPSEVDGPSLATLALHFFNNSLQRPDEVIAKHHNLEGRHLLDFLRSSLIPPDYKEPQLGCKSQPHFIECVSKLRRAGIKLCQEEADSFLVINFKRGVIQMPSITIDDFMGSFLLNCVAYEQCHSSCSKHMTTYATFLDCLINTGRDVEYLCDRHIIENYFGADVEVAKFINNLGKDVTFDIDLCYLAKVFTDVNHYYRNGWHLQWASFRYTYFDTPWSFISAVAALILLVLTVLQTLYTVLGYVSPPP</sequence>
<organism evidence="2 3">
    <name type="scientific">Escallonia herrerae</name>
    <dbReference type="NCBI Taxonomy" id="1293975"/>
    <lineage>
        <taxon>Eukaryota</taxon>
        <taxon>Viridiplantae</taxon>
        <taxon>Streptophyta</taxon>
        <taxon>Embryophyta</taxon>
        <taxon>Tracheophyta</taxon>
        <taxon>Spermatophyta</taxon>
        <taxon>Magnoliopsida</taxon>
        <taxon>eudicotyledons</taxon>
        <taxon>Gunneridae</taxon>
        <taxon>Pentapetalae</taxon>
        <taxon>asterids</taxon>
        <taxon>campanulids</taxon>
        <taxon>Escalloniales</taxon>
        <taxon>Escalloniaceae</taxon>
        <taxon>Escallonia</taxon>
    </lineage>
</organism>
<comment type="caution">
    <text evidence="2">The sequence shown here is derived from an EMBL/GenBank/DDBJ whole genome shotgun (WGS) entry which is preliminary data.</text>
</comment>
<protein>
    <submittedName>
        <fullName evidence="2">Uncharacterized protein</fullName>
    </submittedName>
</protein>
<evidence type="ECO:0000313" key="2">
    <source>
        <dbReference type="EMBL" id="KAK2997196.1"/>
    </source>
</evidence>
<gene>
    <name evidence="2" type="ORF">RJ639_025539</name>
</gene>
<name>A0AA88SCU8_9ASTE</name>
<keyword evidence="1" id="KW-1133">Transmembrane helix</keyword>